<proteinExistence type="predicted"/>
<dbReference type="AlphaFoldDB" id="A0A382DWH9"/>
<sequence length="174" mass="20079">MENQFRFKVLEELRLQCRFAGQAFSEMNGNLQLNDAEKVFFYAHAFVRHAVDAGKLLWPEEKEATERGKALREACDAPDEPTKEFLAFRELADSFDLKLLAWYGSEEHRNAQPMNLMPIGTLGGFPADDFHRSMDPDTLQFTFEGVSGNLRQMSDLLKKFDVGAEKWLRKNNPW</sequence>
<accession>A0A382DWH9</accession>
<organism evidence="1">
    <name type="scientific">marine metagenome</name>
    <dbReference type="NCBI Taxonomy" id="408172"/>
    <lineage>
        <taxon>unclassified sequences</taxon>
        <taxon>metagenomes</taxon>
        <taxon>ecological metagenomes</taxon>
    </lineage>
</organism>
<name>A0A382DWH9_9ZZZZ</name>
<reference evidence="1" key="1">
    <citation type="submission" date="2018-05" db="EMBL/GenBank/DDBJ databases">
        <authorList>
            <person name="Lanie J.A."/>
            <person name="Ng W.-L."/>
            <person name="Kazmierczak K.M."/>
            <person name="Andrzejewski T.M."/>
            <person name="Davidsen T.M."/>
            <person name="Wayne K.J."/>
            <person name="Tettelin H."/>
            <person name="Glass J.I."/>
            <person name="Rusch D."/>
            <person name="Podicherti R."/>
            <person name="Tsui H.-C.T."/>
            <person name="Winkler M.E."/>
        </authorList>
    </citation>
    <scope>NUCLEOTIDE SEQUENCE</scope>
</reference>
<evidence type="ECO:0000313" key="1">
    <source>
        <dbReference type="EMBL" id="SVB41927.1"/>
    </source>
</evidence>
<gene>
    <name evidence="1" type="ORF">METZ01_LOCUS194781</name>
</gene>
<dbReference type="EMBL" id="UINC01041109">
    <property type="protein sequence ID" value="SVB41927.1"/>
    <property type="molecule type" value="Genomic_DNA"/>
</dbReference>
<protein>
    <submittedName>
        <fullName evidence="1">Uncharacterized protein</fullName>
    </submittedName>
</protein>